<dbReference type="OrthoDB" id="625601at2759"/>
<evidence type="ECO:0008006" key="4">
    <source>
        <dbReference type="Google" id="ProtNLM"/>
    </source>
</evidence>
<feature type="region of interest" description="Disordered" evidence="1">
    <location>
        <begin position="424"/>
        <end position="456"/>
    </location>
</feature>
<gene>
    <name evidence="2" type="ORF">JCGZ_22965</name>
</gene>
<evidence type="ECO:0000256" key="1">
    <source>
        <dbReference type="SAM" id="MobiDB-lite"/>
    </source>
</evidence>
<feature type="compositionally biased region" description="Acidic residues" evidence="1">
    <location>
        <begin position="427"/>
        <end position="436"/>
    </location>
</feature>
<dbReference type="AlphaFoldDB" id="A0A067L5A9"/>
<dbReference type="Proteomes" id="UP000027138">
    <property type="component" value="Unassembled WGS sequence"/>
</dbReference>
<keyword evidence="3" id="KW-1185">Reference proteome</keyword>
<protein>
    <recommendedName>
        <fullName evidence="4">Aminotransferase-like plant mobile domain-containing protein</fullName>
    </recommendedName>
</protein>
<evidence type="ECO:0000313" key="2">
    <source>
        <dbReference type="EMBL" id="KDP43651.1"/>
    </source>
</evidence>
<sequence>METLGAIPDISTFDGEPVPVSQNSLTSGTRPLQLLPLPGTEFPVCYETSRMRGFQIEVDLGKACSGGSSTDASMFWDLLDPPMRAREERDQAARSFLFYIISSQLICTSQNKGDPAVLVCLRDLGQVGSFNWATLALAHLYHGLDVWTRGRGESNWQFIRPLEVWAYEDRIYPGGLRGDTPVESRQIPRYLAHCHHTYAGTEDPEYWRSFLNDRALSDGYWLDRYFLGERVYDIEPAPAQQRVPHAPPRHMCMLEGMTAEDREEEYEGSTVGGFLSAGDYPAYFSTRMQAQLPEVLEYTQERKKHKTAAHYRAEAAAEAEAAAAPSGPAGVVLGDVPFPPSMEVVLDPGLGLGLAIIIPADLRQAPPPPQLDPEHATHVPAQRYQELCQRFGFTRSFIGRLYFERHERMEVDRLRTRLEVEGIPLDFSEEDDDGSSSDDVPPSPPPQAAPEMDRSTYLTGRLVWS</sequence>
<proteinExistence type="predicted"/>
<dbReference type="EMBL" id="KK914265">
    <property type="protein sequence ID" value="KDP43651.1"/>
    <property type="molecule type" value="Genomic_DNA"/>
</dbReference>
<organism evidence="2 3">
    <name type="scientific">Jatropha curcas</name>
    <name type="common">Barbados nut</name>
    <dbReference type="NCBI Taxonomy" id="180498"/>
    <lineage>
        <taxon>Eukaryota</taxon>
        <taxon>Viridiplantae</taxon>
        <taxon>Streptophyta</taxon>
        <taxon>Embryophyta</taxon>
        <taxon>Tracheophyta</taxon>
        <taxon>Spermatophyta</taxon>
        <taxon>Magnoliopsida</taxon>
        <taxon>eudicotyledons</taxon>
        <taxon>Gunneridae</taxon>
        <taxon>Pentapetalae</taxon>
        <taxon>rosids</taxon>
        <taxon>fabids</taxon>
        <taxon>Malpighiales</taxon>
        <taxon>Euphorbiaceae</taxon>
        <taxon>Crotonoideae</taxon>
        <taxon>Jatropheae</taxon>
        <taxon>Jatropha</taxon>
    </lineage>
</organism>
<reference evidence="2 3" key="1">
    <citation type="journal article" date="2014" name="PLoS ONE">
        <title>Global Analysis of Gene Expression Profiles in Physic Nut (Jatropha curcas L.) Seedlings Exposed to Salt Stress.</title>
        <authorList>
            <person name="Zhang L."/>
            <person name="Zhang C."/>
            <person name="Wu P."/>
            <person name="Chen Y."/>
            <person name="Li M."/>
            <person name="Jiang H."/>
            <person name="Wu G."/>
        </authorList>
    </citation>
    <scope>NUCLEOTIDE SEQUENCE [LARGE SCALE GENOMIC DNA]</scope>
    <source>
        <strain evidence="3">cv. GZQX0401</strain>
        <tissue evidence="2">Young leaves</tissue>
    </source>
</reference>
<name>A0A067L5A9_JATCU</name>
<evidence type="ECO:0000313" key="3">
    <source>
        <dbReference type="Proteomes" id="UP000027138"/>
    </source>
</evidence>
<accession>A0A067L5A9</accession>